<dbReference type="KEGG" id="dsh:Dshi_4112"/>
<dbReference type="Gene3D" id="3.40.1620.10">
    <property type="entry name" value="YefM-like domain"/>
    <property type="match status" value="1"/>
</dbReference>
<geneLocation type="plasmid" evidence="3 4">
    <name>pDSHI04</name>
</geneLocation>
<dbReference type="RefSeq" id="WP_012187397.1">
    <property type="nucleotide sequence ID" value="NC_009958.1"/>
</dbReference>
<dbReference type="InterPro" id="IPR036165">
    <property type="entry name" value="YefM-like_sf"/>
</dbReference>
<sequence length="75" mass="8484">MPRITATEFQQNVGAYSDAAQREPVIITHHNRDRLVLMSAEAYARLQAFEAAEETALIEARMAAQRVTVEKLARR</sequence>
<dbReference type="Pfam" id="PF02604">
    <property type="entry name" value="PhdYeFM_antitox"/>
    <property type="match status" value="1"/>
</dbReference>
<dbReference type="OrthoDB" id="165038at2"/>
<dbReference type="Proteomes" id="UP000006833">
    <property type="component" value="Plasmid pDSHI04"/>
</dbReference>
<organism evidence="3 4">
    <name type="scientific">Dinoroseobacter shibae (strain DSM 16493 / NCIMB 14021 / DFL 12)</name>
    <dbReference type="NCBI Taxonomy" id="398580"/>
    <lineage>
        <taxon>Bacteria</taxon>
        <taxon>Pseudomonadati</taxon>
        <taxon>Pseudomonadota</taxon>
        <taxon>Alphaproteobacteria</taxon>
        <taxon>Rhodobacterales</taxon>
        <taxon>Roseobacteraceae</taxon>
        <taxon>Dinoroseobacter</taxon>
    </lineage>
</organism>
<dbReference type="NCBIfam" id="TIGR01552">
    <property type="entry name" value="phd_fam"/>
    <property type="match status" value="1"/>
</dbReference>
<evidence type="ECO:0000256" key="2">
    <source>
        <dbReference type="RuleBase" id="RU362080"/>
    </source>
</evidence>
<dbReference type="EMBL" id="CP000834">
    <property type="protein sequence ID" value="ABV95829.1"/>
    <property type="molecule type" value="Genomic_DNA"/>
</dbReference>
<dbReference type="InterPro" id="IPR006442">
    <property type="entry name" value="Antitoxin_Phd/YefM"/>
</dbReference>
<comment type="similarity">
    <text evidence="1 2">Belongs to the phD/YefM antitoxin family.</text>
</comment>
<proteinExistence type="inferred from homology"/>
<keyword evidence="4" id="KW-1185">Reference proteome</keyword>
<dbReference type="HOGENOM" id="CLU_172502_1_1_5"/>
<dbReference type="SUPFAM" id="SSF143120">
    <property type="entry name" value="YefM-like"/>
    <property type="match status" value="1"/>
</dbReference>
<dbReference type="AlphaFoldDB" id="A8LUB2"/>
<evidence type="ECO:0000313" key="3">
    <source>
        <dbReference type="EMBL" id="ABV95829.1"/>
    </source>
</evidence>
<evidence type="ECO:0000256" key="1">
    <source>
        <dbReference type="ARBA" id="ARBA00009981"/>
    </source>
</evidence>
<evidence type="ECO:0000313" key="4">
    <source>
        <dbReference type="Proteomes" id="UP000006833"/>
    </source>
</evidence>
<protein>
    <recommendedName>
        <fullName evidence="2">Antitoxin</fullName>
    </recommendedName>
</protein>
<comment type="function">
    <text evidence="2">Antitoxin component of a type II toxin-antitoxin (TA) system.</text>
</comment>
<accession>A8LUB2</accession>
<keyword evidence="3" id="KW-0614">Plasmid</keyword>
<gene>
    <name evidence="3" type="ordered locus">Dshi_4112</name>
</gene>
<name>A8LUB2_DINSH</name>
<reference evidence="4" key="1">
    <citation type="journal article" date="2010" name="ISME J.">
        <title>The complete genome sequence of the algal symbiont Dinoroseobacter shibae: a hitchhiker's guide to life in the sea.</title>
        <authorList>
            <person name="Wagner-Dobler I."/>
            <person name="Ballhausen B."/>
            <person name="Berger M."/>
            <person name="Brinkhoff T."/>
            <person name="Buchholz I."/>
            <person name="Bunk B."/>
            <person name="Cypionka H."/>
            <person name="Daniel R."/>
            <person name="Drepper T."/>
            <person name="Gerdts G."/>
            <person name="Hahnke S."/>
            <person name="Han C."/>
            <person name="Jahn D."/>
            <person name="Kalhoefer D."/>
            <person name="Kiss H."/>
            <person name="Klenk H.P."/>
            <person name="Kyrpides N."/>
            <person name="Liebl W."/>
            <person name="Liesegang H."/>
            <person name="Meincke L."/>
            <person name="Pati A."/>
            <person name="Petersen J."/>
            <person name="Piekarski T."/>
            <person name="Pommerenke C."/>
            <person name="Pradella S."/>
            <person name="Pukall R."/>
            <person name="Rabus R."/>
            <person name="Stackebrandt E."/>
            <person name="Thole S."/>
            <person name="Thompson L."/>
            <person name="Tielen P."/>
            <person name="Tomasch J."/>
            <person name="von Jan M."/>
            <person name="Wanphrut N."/>
            <person name="Wichels A."/>
            <person name="Zech H."/>
            <person name="Simon M."/>
        </authorList>
    </citation>
    <scope>NUCLEOTIDE SEQUENCE [LARGE SCALE GENOMIC DNA]</scope>
    <source>
        <strain evidence="4">DSM 16493 / NCIMB 14021 / DFL 12</strain>
        <plasmid evidence="4">Plasmid pDSHI04</plasmid>
    </source>
</reference>